<evidence type="ECO:0000256" key="5">
    <source>
        <dbReference type="ARBA" id="ARBA00022723"/>
    </source>
</evidence>
<dbReference type="InterPro" id="IPR001128">
    <property type="entry name" value="Cyt_P450"/>
</dbReference>
<dbReference type="GO" id="GO:0004497">
    <property type="term" value="F:monooxygenase activity"/>
    <property type="evidence" value="ECO:0007669"/>
    <property type="project" value="UniProtKB-KW"/>
</dbReference>
<evidence type="ECO:0000313" key="12">
    <source>
        <dbReference type="EnsemblPlants" id="OPUNC12G15510.1"/>
    </source>
</evidence>
<organism evidence="12">
    <name type="scientific">Oryza punctata</name>
    <name type="common">Red rice</name>
    <dbReference type="NCBI Taxonomy" id="4537"/>
    <lineage>
        <taxon>Eukaryota</taxon>
        <taxon>Viridiplantae</taxon>
        <taxon>Streptophyta</taxon>
        <taxon>Embryophyta</taxon>
        <taxon>Tracheophyta</taxon>
        <taxon>Spermatophyta</taxon>
        <taxon>Magnoliopsida</taxon>
        <taxon>Liliopsida</taxon>
        <taxon>Poales</taxon>
        <taxon>Poaceae</taxon>
        <taxon>BOP clade</taxon>
        <taxon>Oryzoideae</taxon>
        <taxon>Oryzeae</taxon>
        <taxon>Oryzinae</taxon>
        <taxon>Oryza</taxon>
    </lineage>
</organism>
<keyword evidence="13" id="KW-1185">Reference proteome</keyword>
<dbReference type="Gramene" id="OPUNC12G15510.1">
    <property type="protein sequence ID" value="OPUNC12G15510.1"/>
    <property type="gene ID" value="OPUNC12G15510"/>
</dbReference>
<dbReference type="GO" id="GO:0016020">
    <property type="term" value="C:membrane"/>
    <property type="evidence" value="ECO:0007669"/>
    <property type="project" value="UniProtKB-SubCell"/>
</dbReference>
<keyword evidence="3 10" id="KW-0349">Heme</keyword>
<keyword evidence="6" id="KW-1133">Transmembrane helix</keyword>
<dbReference type="InterPro" id="IPR017972">
    <property type="entry name" value="Cyt_P450_CS"/>
</dbReference>
<evidence type="ECO:0000256" key="9">
    <source>
        <dbReference type="ARBA" id="ARBA00023136"/>
    </source>
</evidence>
<proteinExistence type="inferred from homology"/>
<dbReference type="PROSITE" id="PS00086">
    <property type="entry name" value="CYTOCHROME_P450"/>
    <property type="match status" value="1"/>
</dbReference>
<keyword evidence="5 10" id="KW-0479">Metal-binding</keyword>
<dbReference type="Pfam" id="PF00067">
    <property type="entry name" value="p450"/>
    <property type="match status" value="1"/>
</dbReference>
<feature type="binding site" description="axial binding residue" evidence="10">
    <location>
        <position position="51"/>
    </location>
    <ligand>
        <name>heme</name>
        <dbReference type="ChEBI" id="CHEBI:30413"/>
    </ligand>
    <ligandPart>
        <name>Fe</name>
        <dbReference type="ChEBI" id="CHEBI:18248"/>
    </ligandPart>
</feature>
<dbReference type="GO" id="GO:0020037">
    <property type="term" value="F:heme binding"/>
    <property type="evidence" value="ECO:0007669"/>
    <property type="project" value="InterPro"/>
</dbReference>
<dbReference type="InterPro" id="IPR002401">
    <property type="entry name" value="Cyt_P450_E_grp-I"/>
</dbReference>
<keyword evidence="9" id="KW-0472">Membrane</keyword>
<dbReference type="HOGENOM" id="CLU_001570_29_6_1"/>
<protein>
    <recommendedName>
        <fullName evidence="14">Cytochrome P450</fullName>
    </recommendedName>
</protein>
<evidence type="ECO:0000313" key="13">
    <source>
        <dbReference type="Proteomes" id="UP000026962"/>
    </source>
</evidence>
<comment type="cofactor">
    <cofactor evidence="10">
        <name>heme</name>
        <dbReference type="ChEBI" id="CHEBI:30413"/>
    </cofactor>
</comment>
<reference evidence="12" key="2">
    <citation type="submission" date="2018-05" db="EMBL/GenBank/DDBJ databases">
        <title>OpunRS2 (Oryza punctata Reference Sequence Version 2).</title>
        <authorList>
            <person name="Zhang J."/>
            <person name="Kudrna D."/>
            <person name="Lee S."/>
            <person name="Talag J."/>
            <person name="Welchert J."/>
            <person name="Wing R.A."/>
        </authorList>
    </citation>
    <scope>NUCLEOTIDE SEQUENCE [LARGE SCALE GENOMIC DNA]</scope>
</reference>
<accession>A0A0E0MP20</accession>
<evidence type="ECO:0000256" key="11">
    <source>
        <dbReference type="RuleBase" id="RU000461"/>
    </source>
</evidence>
<evidence type="ECO:0000256" key="2">
    <source>
        <dbReference type="ARBA" id="ARBA00010617"/>
    </source>
</evidence>
<dbReference type="EnsemblPlants" id="OPUNC12G15510.1">
    <property type="protein sequence ID" value="OPUNC12G15510.1"/>
    <property type="gene ID" value="OPUNC12G15510"/>
</dbReference>
<dbReference type="InterPro" id="IPR050651">
    <property type="entry name" value="Plant_Cytochrome_P450_Monoox"/>
</dbReference>
<dbReference type="OMA" id="CTINGEF"/>
<keyword evidence="7 11" id="KW-0560">Oxidoreductase</keyword>
<reference evidence="12" key="1">
    <citation type="submission" date="2015-04" db="UniProtKB">
        <authorList>
            <consortium name="EnsemblPlants"/>
        </authorList>
    </citation>
    <scope>IDENTIFICATION</scope>
</reference>
<evidence type="ECO:0000256" key="8">
    <source>
        <dbReference type="ARBA" id="ARBA00023004"/>
    </source>
</evidence>
<keyword evidence="8 10" id="KW-0408">Iron</keyword>
<dbReference type="STRING" id="4537.A0A0E0MP20"/>
<dbReference type="eggNOG" id="KOG0156">
    <property type="taxonomic scope" value="Eukaryota"/>
</dbReference>
<evidence type="ECO:0000256" key="1">
    <source>
        <dbReference type="ARBA" id="ARBA00004167"/>
    </source>
</evidence>
<evidence type="ECO:0000256" key="6">
    <source>
        <dbReference type="ARBA" id="ARBA00022989"/>
    </source>
</evidence>
<dbReference type="PRINTS" id="PR00463">
    <property type="entry name" value="EP450I"/>
</dbReference>
<comment type="similarity">
    <text evidence="2 11">Belongs to the cytochrome P450 family.</text>
</comment>
<dbReference type="PANTHER" id="PTHR47947:SF62">
    <property type="entry name" value="CYTOCHROME P450, FAMILY 81, SUBFAMILY D, POLYPEPTIDE 5"/>
    <property type="match status" value="1"/>
</dbReference>
<dbReference type="Proteomes" id="UP000026962">
    <property type="component" value="Chromosome 12"/>
</dbReference>
<name>A0A0E0MP20_ORYPU</name>
<dbReference type="Gene3D" id="1.10.630.10">
    <property type="entry name" value="Cytochrome P450"/>
    <property type="match status" value="1"/>
</dbReference>
<keyword evidence="11" id="KW-0503">Monooxygenase</keyword>
<sequence length="108" mass="11310">MVLVNAWAIHHDSDVWNAPEEFRPESFMDDAGVVTAVTTPMMPFGLGQRRCPGEGLATRIVGLMVAVLVQCFECGTEAGAVDMAEGGGLSMPMATPLVAVCRPSSSGV</sequence>
<dbReference type="InterPro" id="IPR036396">
    <property type="entry name" value="Cyt_P450_sf"/>
</dbReference>
<evidence type="ECO:0008006" key="14">
    <source>
        <dbReference type="Google" id="ProtNLM"/>
    </source>
</evidence>
<evidence type="ECO:0000256" key="4">
    <source>
        <dbReference type="ARBA" id="ARBA00022692"/>
    </source>
</evidence>
<dbReference type="GO" id="GO:0016705">
    <property type="term" value="F:oxidoreductase activity, acting on paired donors, with incorporation or reduction of molecular oxygen"/>
    <property type="evidence" value="ECO:0007669"/>
    <property type="project" value="InterPro"/>
</dbReference>
<dbReference type="SUPFAM" id="SSF48264">
    <property type="entry name" value="Cytochrome P450"/>
    <property type="match status" value="1"/>
</dbReference>
<comment type="subcellular location">
    <subcellularLocation>
        <location evidence="1">Membrane</location>
        <topology evidence="1">Single-pass membrane protein</topology>
    </subcellularLocation>
</comment>
<dbReference type="AlphaFoldDB" id="A0A0E0MP20"/>
<dbReference type="PANTHER" id="PTHR47947">
    <property type="entry name" value="CYTOCHROME P450 82C3-RELATED"/>
    <property type="match status" value="1"/>
</dbReference>
<evidence type="ECO:0000256" key="7">
    <source>
        <dbReference type="ARBA" id="ARBA00023002"/>
    </source>
</evidence>
<dbReference type="GO" id="GO:0005506">
    <property type="term" value="F:iron ion binding"/>
    <property type="evidence" value="ECO:0007669"/>
    <property type="project" value="InterPro"/>
</dbReference>
<keyword evidence="4" id="KW-0812">Transmembrane</keyword>
<evidence type="ECO:0000256" key="10">
    <source>
        <dbReference type="PIRSR" id="PIRSR602401-1"/>
    </source>
</evidence>
<evidence type="ECO:0000256" key="3">
    <source>
        <dbReference type="ARBA" id="ARBA00022617"/>
    </source>
</evidence>